<evidence type="ECO:0000313" key="1">
    <source>
        <dbReference type="EMBL" id="KAK1402662.1"/>
    </source>
</evidence>
<reference evidence="1" key="2">
    <citation type="submission" date="2023-05" db="EMBL/GenBank/DDBJ databases">
        <authorList>
            <person name="Schelkunov M.I."/>
        </authorList>
    </citation>
    <scope>NUCLEOTIDE SEQUENCE</scope>
    <source>
        <strain evidence="1">Hsosn_3</strain>
        <tissue evidence="1">Leaf</tissue>
    </source>
</reference>
<reference evidence="1" key="1">
    <citation type="submission" date="2023-02" db="EMBL/GenBank/DDBJ databases">
        <title>Genome of toxic invasive species Heracleum sosnowskyi carries increased number of genes despite the absence of recent whole-genome duplications.</title>
        <authorList>
            <person name="Schelkunov M."/>
            <person name="Shtratnikova V."/>
            <person name="Makarenko M."/>
            <person name="Klepikova A."/>
            <person name="Omelchenko D."/>
            <person name="Novikova G."/>
            <person name="Obukhova E."/>
            <person name="Bogdanov V."/>
            <person name="Penin A."/>
            <person name="Logacheva M."/>
        </authorList>
    </citation>
    <scope>NUCLEOTIDE SEQUENCE</scope>
    <source>
        <strain evidence="1">Hsosn_3</strain>
        <tissue evidence="1">Leaf</tissue>
    </source>
</reference>
<organism evidence="1 2">
    <name type="scientific">Heracleum sosnowskyi</name>
    <dbReference type="NCBI Taxonomy" id="360622"/>
    <lineage>
        <taxon>Eukaryota</taxon>
        <taxon>Viridiplantae</taxon>
        <taxon>Streptophyta</taxon>
        <taxon>Embryophyta</taxon>
        <taxon>Tracheophyta</taxon>
        <taxon>Spermatophyta</taxon>
        <taxon>Magnoliopsida</taxon>
        <taxon>eudicotyledons</taxon>
        <taxon>Gunneridae</taxon>
        <taxon>Pentapetalae</taxon>
        <taxon>asterids</taxon>
        <taxon>campanulids</taxon>
        <taxon>Apiales</taxon>
        <taxon>Apiaceae</taxon>
        <taxon>Apioideae</taxon>
        <taxon>apioid superclade</taxon>
        <taxon>Tordylieae</taxon>
        <taxon>Tordyliinae</taxon>
        <taxon>Heracleum</taxon>
    </lineage>
</organism>
<comment type="caution">
    <text evidence="1">The sequence shown here is derived from an EMBL/GenBank/DDBJ whole genome shotgun (WGS) entry which is preliminary data.</text>
</comment>
<keyword evidence="2" id="KW-1185">Reference proteome</keyword>
<evidence type="ECO:0000313" key="2">
    <source>
        <dbReference type="Proteomes" id="UP001237642"/>
    </source>
</evidence>
<name>A0AAD8NB50_9APIA</name>
<protein>
    <recommendedName>
        <fullName evidence="3">Ubiquitin-like protease family profile domain-containing protein</fullName>
    </recommendedName>
</protein>
<dbReference type="Proteomes" id="UP001237642">
    <property type="component" value="Unassembled WGS sequence"/>
</dbReference>
<gene>
    <name evidence="1" type="ORF">POM88_002267</name>
</gene>
<dbReference type="AlphaFoldDB" id="A0AAD8NB50"/>
<evidence type="ECO:0008006" key="3">
    <source>
        <dbReference type="Google" id="ProtNLM"/>
    </source>
</evidence>
<dbReference type="EMBL" id="JAUIZM010000001">
    <property type="protein sequence ID" value="KAK1402662.1"/>
    <property type="molecule type" value="Genomic_DNA"/>
</dbReference>
<proteinExistence type="predicted"/>
<accession>A0AAD8NB50</accession>
<sequence length="188" mass="21633">MVKAYFKNEFADLGNRMIATTDDADRLITDGTMVKSCFHELAANFENLSRTVRKLKPTFLRMPWQTQGNSLDCGIFLMRHMETYKGDVRNWETNFRNEGCGQFKQLLKLRAKYNNAIMSSDINEKKDEIVNEAKLLFKEDAQETLLKVGCTKVRSSETRNKGEGQYAKKKKKNVTFAANLATRLEQAK</sequence>